<dbReference type="PANTHER" id="PTHR43429">
    <property type="entry name" value="PYRIDINE NUCLEOTIDE-DISULFIDE OXIDOREDUCTASE DOMAIN-CONTAINING"/>
    <property type="match status" value="1"/>
</dbReference>
<evidence type="ECO:0000256" key="5">
    <source>
        <dbReference type="ARBA" id="ARBA00005337"/>
    </source>
</evidence>
<evidence type="ECO:0000256" key="3">
    <source>
        <dbReference type="ARBA" id="ARBA00002792"/>
    </source>
</evidence>
<dbReference type="SUPFAM" id="SSF51905">
    <property type="entry name" value="FAD/NAD(P)-binding domain"/>
    <property type="match status" value="2"/>
</dbReference>
<organism evidence="14 15">
    <name type="scientific">Moraxella bovoculi 237</name>
    <dbReference type="NCBI Taxonomy" id="743974"/>
    <lineage>
        <taxon>Bacteria</taxon>
        <taxon>Pseudomonadati</taxon>
        <taxon>Pseudomonadota</taxon>
        <taxon>Gammaproteobacteria</taxon>
        <taxon>Moraxellales</taxon>
        <taxon>Moraxellaceae</taxon>
        <taxon>Moraxella</taxon>
    </lineage>
</organism>
<keyword evidence="10" id="KW-0274">FAD</keyword>
<dbReference type="GO" id="GO:0016491">
    <property type="term" value="F:oxidoreductase activity"/>
    <property type="evidence" value="ECO:0007669"/>
    <property type="project" value="InterPro"/>
</dbReference>
<keyword evidence="15" id="KW-1185">Reference proteome</keyword>
<sequence length="456" mass="49192">MTTPTDGRGAWRKFICLACGYIYDEEFGDPEDGLPAGTRFEDIPDDWQCPLCGVKKSDFEPYDDTEEALNITTPIFNSHKKGIVIIGAGLAGWSVVDAVRALDKDIPVTLICGDSGDRYHKPMLSVAISQGKTPADLVRTSAVQSATDNHIRLLANTFVTHIDTETQTLHTTRGDVGYDDLVLAIGAAPAYPPTIAKDVAHHVNDLRRFDALQKALARDNKPKNIAIIGAGMVGTELAEDLVNAGHQVSLIDVSPRPLSAFLPKVAGERILNAITAKGITWLGFSMVNDVAVTPSSYEIALLDCNDNSTRTLSFDEVIVATGLAVDERLPTRAGVDFNKRTGIAVHQHTLQTSVPHIYALGDCISIDGVPCRYVAPHRAQATAIAHEILGVAHSGYEHKAPMIRLKNKNINVTANGNPRADGDWRIIKDDPAELSLEMVDDAGEVIAKALLKSPQS</sequence>
<dbReference type="PROSITE" id="PS50903">
    <property type="entry name" value="RUBREDOXIN_LIKE"/>
    <property type="match status" value="1"/>
</dbReference>
<dbReference type="CDD" id="cd00730">
    <property type="entry name" value="rubredoxin"/>
    <property type="match status" value="1"/>
</dbReference>
<dbReference type="Gene3D" id="2.20.28.10">
    <property type="match status" value="1"/>
</dbReference>
<dbReference type="EMBL" id="AOMT01000043">
    <property type="protein sequence ID" value="KDN24335.1"/>
    <property type="molecule type" value="Genomic_DNA"/>
</dbReference>
<dbReference type="OrthoDB" id="9808980at2"/>
<keyword evidence="8" id="KW-0285">Flavoprotein</keyword>
<dbReference type="RefSeq" id="WP_036367000.1">
    <property type="nucleotide sequence ID" value="NZ_AOMT01000043.1"/>
</dbReference>
<comment type="function">
    <text evidence="3">Involved in the hydrocarbon hydroxylating system, which transfers electrons from NADH to rubredoxin reductase and then through rubredoxin to alkane 1 monooxygenase.</text>
</comment>
<protein>
    <submittedName>
        <fullName evidence="14">Rubredoxin family protein</fullName>
    </submittedName>
</protein>
<evidence type="ECO:0000256" key="8">
    <source>
        <dbReference type="ARBA" id="ARBA00022630"/>
    </source>
</evidence>
<dbReference type="InterPro" id="IPR036188">
    <property type="entry name" value="FAD/NAD-bd_sf"/>
</dbReference>
<dbReference type="InterPro" id="IPR023753">
    <property type="entry name" value="FAD/NAD-binding_dom"/>
</dbReference>
<keyword evidence="9" id="KW-0479">Metal-binding</keyword>
<evidence type="ECO:0000256" key="10">
    <source>
        <dbReference type="ARBA" id="ARBA00022827"/>
    </source>
</evidence>
<dbReference type="Pfam" id="PF07992">
    <property type="entry name" value="Pyr_redox_2"/>
    <property type="match status" value="1"/>
</dbReference>
<dbReference type="Proteomes" id="UP000035860">
    <property type="component" value="Unassembled WGS sequence"/>
</dbReference>
<proteinExistence type="inferred from homology"/>
<comment type="cofactor">
    <cofactor evidence="2">
        <name>FAD</name>
        <dbReference type="ChEBI" id="CHEBI:57692"/>
    </cofactor>
</comment>
<evidence type="ECO:0000256" key="11">
    <source>
        <dbReference type="ARBA" id="ARBA00022982"/>
    </source>
</evidence>
<evidence type="ECO:0000256" key="12">
    <source>
        <dbReference type="ARBA" id="ARBA00023004"/>
    </source>
</evidence>
<evidence type="ECO:0000256" key="4">
    <source>
        <dbReference type="ARBA" id="ARBA00004933"/>
    </source>
</evidence>
<reference evidence="14 15" key="1">
    <citation type="journal article" date="2014" name="Genome Announc.">
        <title>Draft Genome Sequence of Moraxella bovoculi Strain 237T (ATCC BAA-1259T) Isolated from a Calf with Infectious Bovine Keratoconjunctivitis.</title>
        <authorList>
            <person name="Calcutt M.J."/>
            <person name="Foecking M.F."/>
            <person name="Martin N.T."/>
            <person name="Mhlanga-Mutangadura T."/>
            <person name="Reilly T.J."/>
        </authorList>
    </citation>
    <scope>NUCLEOTIDE SEQUENCE [LARGE SCALE GENOMIC DNA]</scope>
    <source>
        <strain evidence="14 15">237</strain>
    </source>
</reference>
<dbReference type="PRINTS" id="PR00411">
    <property type="entry name" value="PNDRDTASEI"/>
</dbReference>
<gene>
    <name evidence="14" type="ORF">MBO_09323</name>
</gene>
<keyword evidence="11" id="KW-0249">Electron transport</keyword>
<dbReference type="eggNOG" id="COG0446">
    <property type="taxonomic scope" value="Bacteria"/>
</dbReference>
<evidence type="ECO:0000313" key="15">
    <source>
        <dbReference type="Proteomes" id="UP000035860"/>
    </source>
</evidence>
<evidence type="ECO:0000313" key="14">
    <source>
        <dbReference type="EMBL" id="KDN24335.1"/>
    </source>
</evidence>
<comment type="caution">
    <text evidence="14">The sequence shown here is derived from an EMBL/GenBank/DDBJ whole genome shotgun (WGS) entry which is preliminary data.</text>
</comment>
<evidence type="ECO:0000256" key="1">
    <source>
        <dbReference type="ARBA" id="ARBA00001965"/>
    </source>
</evidence>
<comment type="pathway">
    <text evidence="4">Hydrocarbon metabolism; alkane degradation.</text>
</comment>
<dbReference type="FunFam" id="2.20.28.10:FF:000001">
    <property type="entry name" value="Rubredoxin"/>
    <property type="match status" value="1"/>
</dbReference>
<evidence type="ECO:0000256" key="9">
    <source>
        <dbReference type="ARBA" id="ARBA00022723"/>
    </source>
</evidence>
<dbReference type="PROSITE" id="PS00202">
    <property type="entry name" value="RUBREDOXIN"/>
    <property type="match status" value="1"/>
</dbReference>
<dbReference type="Gene3D" id="3.50.50.60">
    <property type="entry name" value="FAD/NAD(P)-binding domain"/>
    <property type="match status" value="2"/>
</dbReference>
<feature type="domain" description="Rubredoxin-like" evidence="13">
    <location>
        <begin position="11"/>
        <end position="62"/>
    </location>
</feature>
<comment type="cofactor">
    <cofactor evidence="1">
        <name>Fe(3+)</name>
        <dbReference type="ChEBI" id="CHEBI:29034"/>
    </cofactor>
</comment>
<dbReference type="SUPFAM" id="SSF57802">
    <property type="entry name" value="Rubredoxin-like"/>
    <property type="match status" value="1"/>
</dbReference>
<evidence type="ECO:0000256" key="2">
    <source>
        <dbReference type="ARBA" id="ARBA00001974"/>
    </source>
</evidence>
<evidence type="ECO:0000256" key="6">
    <source>
        <dbReference type="ARBA" id="ARBA00006442"/>
    </source>
</evidence>
<evidence type="ECO:0000259" key="13">
    <source>
        <dbReference type="PROSITE" id="PS50903"/>
    </source>
</evidence>
<evidence type="ECO:0000256" key="7">
    <source>
        <dbReference type="ARBA" id="ARBA00022448"/>
    </source>
</evidence>
<keyword evidence="7" id="KW-0813">Transport</keyword>
<dbReference type="GO" id="GO:0005506">
    <property type="term" value="F:iron ion binding"/>
    <property type="evidence" value="ECO:0007669"/>
    <property type="project" value="InterPro"/>
</dbReference>
<dbReference type="InterPro" id="IPR024934">
    <property type="entry name" value="Rubredoxin-like_dom"/>
</dbReference>
<dbReference type="InterPro" id="IPR050260">
    <property type="entry name" value="FAD-bd_OxRdtase"/>
</dbReference>
<dbReference type="PANTHER" id="PTHR43429:SF3">
    <property type="entry name" value="NITRITE REDUCTASE [NAD(P)H]"/>
    <property type="match status" value="1"/>
</dbReference>
<dbReference type="Pfam" id="PF00301">
    <property type="entry name" value="Rubredoxin"/>
    <property type="match status" value="1"/>
</dbReference>
<comment type="similarity">
    <text evidence="5">Belongs to the rubredoxin family.</text>
</comment>
<accession>A0A066UB48</accession>
<dbReference type="AlphaFoldDB" id="A0A066UB48"/>
<comment type="similarity">
    <text evidence="6">Belongs to the FAD-dependent oxidoreductase family.</text>
</comment>
<dbReference type="PRINTS" id="PR00368">
    <property type="entry name" value="FADPNR"/>
</dbReference>
<dbReference type="PRINTS" id="PR00163">
    <property type="entry name" value="RUBREDOXIN"/>
</dbReference>
<keyword evidence="12" id="KW-0408">Iron</keyword>
<dbReference type="InterPro" id="IPR024935">
    <property type="entry name" value="Rubredoxin_dom"/>
</dbReference>
<dbReference type="InterPro" id="IPR018527">
    <property type="entry name" value="Rubredoxin_Fe_BS"/>
</dbReference>
<name>A0A066UB48_9GAMM</name>
<dbReference type="eggNOG" id="COG1773">
    <property type="taxonomic scope" value="Bacteria"/>
</dbReference>